<evidence type="ECO:0000256" key="2">
    <source>
        <dbReference type="ARBA" id="ARBA00012483"/>
    </source>
</evidence>
<evidence type="ECO:0000256" key="1">
    <source>
        <dbReference type="ARBA" id="ARBA00000900"/>
    </source>
</evidence>
<evidence type="ECO:0000259" key="10">
    <source>
        <dbReference type="PROSITE" id="PS50089"/>
    </source>
</evidence>
<name>A0ABQ9ZZS5_9CRUS</name>
<dbReference type="InterPro" id="IPR013083">
    <property type="entry name" value="Znf_RING/FYVE/PHD"/>
</dbReference>
<evidence type="ECO:0000313" key="12">
    <source>
        <dbReference type="Proteomes" id="UP001234178"/>
    </source>
</evidence>
<evidence type="ECO:0000313" key="11">
    <source>
        <dbReference type="EMBL" id="KAK4018421.1"/>
    </source>
</evidence>
<sequence length="427" mass="46380">MAAVSEPNSSNRFFCHRCNVEIPHVLPGFKCPRCNSGFIEEMELPPQQSFSDESSDDGDAEMVTSIGELFTHNFLGSLRDAHHTTPQAASNGEREDEEPSSTSSGASSGTATRRRRQHVAFNLPVRSTRRRTNSDRQMAPLENIIQEFIINLSGFDFDPAALQAQGSPMFMYGNPGDYAFGRAGLDAIITQLLNQMDGTGPPPMAKDKISQIPTVEIDQQQIEQSLQCSVCWEDFKLAEPVRKLVCEHYYHTQCIVPWLQLHGTCPICRKALNDDSGSAESESASAPEPSTSSNSSNNTNSSSGISWLNSARHAQTGAGSVISSLIGSITNALSGGQSSSNSPYHSSSSAASSSQQPQGREISISPLSPFARQHSYNLRSSRDRPGGQESNDEDEDSSNGASAHQRTHHRPTGRGRGQPNPFEDDYD</sequence>
<feature type="compositionally biased region" description="Low complexity" evidence="9">
    <location>
        <begin position="334"/>
        <end position="358"/>
    </location>
</feature>
<evidence type="ECO:0000256" key="3">
    <source>
        <dbReference type="ARBA" id="ARBA00022679"/>
    </source>
</evidence>
<evidence type="ECO:0000256" key="6">
    <source>
        <dbReference type="ARBA" id="ARBA00022786"/>
    </source>
</evidence>
<dbReference type="SMART" id="SM00184">
    <property type="entry name" value="RING"/>
    <property type="match status" value="1"/>
</dbReference>
<dbReference type="PROSITE" id="PS50089">
    <property type="entry name" value="ZF_RING_2"/>
    <property type="match status" value="1"/>
</dbReference>
<evidence type="ECO:0000256" key="5">
    <source>
        <dbReference type="ARBA" id="ARBA00022771"/>
    </source>
</evidence>
<proteinExistence type="predicted"/>
<accession>A0ABQ9ZZS5</accession>
<comment type="caution">
    <text evidence="11">The sequence shown here is derived from an EMBL/GenBank/DDBJ whole genome shotgun (WGS) entry which is preliminary data.</text>
</comment>
<protein>
    <recommendedName>
        <fullName evidence="2">RING-type E3 ubiquitin transferase</fullName>
        <ecNumber evidence="2">2.3.2.27</ecNumber>
    </recommendedName>
</protein>
<keyword evidence="12" id="KW-1185">Reference proteome</keyword>
<evidence type="ECO:0000256" key="4">
    <source>
        <dbReference type="ARBA" id="ARBA00022723"/>
    </source>
</evidence>
<dbReference type="InterPro" id="IPR001841">
    <property type="entry name" value="Znf_RING"/>
</dbReference>
<dbReference type="EMBL" id="JAOYFB010000036">
    <property type="protein sequence ID" value="KAK4018421.1"/>
    <property type="molecule type" value="Genomic_DNA"/>
</dbReference>
<evidence type="ECO:0000256" key="8">
    <source>
        <dbReference type="PROSITE-ProRule" id="PRU00175"/>
    </source>
</evidence>
<feature type="domain" description="RING-type" evidence="10">
    <location>
        <begin position="228"/>
        <end position="269"/>
    </location>
</feature>
<feature type="region of interest" description="Disordered" evidence="9">
    <location>
        <begin position="84"/>
        <end position="121"/>
    </location>
</feature>
<keyword evidence="3" id="KW-0808">Transferase</keyword>
<comment type="catalytic activity">
    <reaction evidence="1">
        <text>S-ubiquitinyl-[E2 ubiquitin-conjugating enzyme]-L-cysteine + [acceptor protein]-L-lysine = [E2 ubiquitin-conjugating enzyme]-L-cysteine + N(6)-ubiquitinyl-[acceptor protein]-L-lysine.</text>
        <dbReference type="EC" id="2.3.2.27"/>
    </reaction>
</comment>
<feature type="region of interest" description="Disordered" evidence="9">
    <location>
        <begin position="276"/>
        <end position="304"/>
    </location>
</feature>
<dbReference type="EC" id="2.3.2.27" evidence="2"/>
<dbReference type="SUPFAM" id="SSF57850">
    <property type="entry name" value="RING/U-box"/>
    <property type="match status" value="1"/>
</dbReference>
<dbReference type="InterPro" id="IPR039525">
    <property type="entry name" value="RNF126-like_zinc-ribbon"/>
</dbReference>
<gene>
    <name evidence="11" type="ORF">OUZ56_000476</name>
</gene>
<keyword evidence="5 8" id="KW-0863">Zinc-finger</keyword>
<evidence type="ECO:0000256" key="9">
    <source>
        <dbReference type="SAM" id="MobiDB-lite"/>
    </source>
</evidence>
<feature type="region of interest" description="Disordered" evidence="9">
    <location>
        <begin position="333"/>
        <end position="427"/>
    </location>
</feature>
<organism evidence="11 12">
    <name type="scientific">Daphnia magna</name>
    <dbReference type="NCBI Taxonomy" id="35525"/>
    <lineage>
        <taxon>Eukaryota</taxon>
        <taxon>Metazoa</taxon>
        <taxon>Ecdysozoa</taxon>
        <taxon>Arthropoda</taxon>
        <taxon>Crustacea</taxon>
        <taxon>Branchiopoda</taxon>
        <taxon>Diplostraca</taxon>
        <taxon>Cladocera</taxon>
        <taxon>Anomopoda</taxon>
        <taxon>Daphniidae</taxon>
        <taxon>Daphnia</taxon>
    </lineage>
</organism>
<evidence type="ECO:0000256" key="7">
    <source>
        <dbReference type="ARBA" id="ARBA00022833"/>
    </source>
</evidence>
<reference evidence="11 12" key="1">
    <citation type="journal article" date="2023" name="Nucleic Acids Res.">
        <title>The hologenome of Daphnia magna reveals possible DNA methylation and microbiome-mediated evolution of the host genome.</title>
        <authorList>
            <person name="Chaturvedi A."/>
            <person name="Li X."/>
            <person name="Dhandapani V."/>
            <person name="Marshall H."/>
            <person name="Kissane S."/>
            <person name="Cuenca-Cambronero M."/>
            <person name="Asole G."/>
            <person name="Calvet F."/>
            <person name="Ruiz-Romero M."/>
            <person name="Marangio P."/>
            <person name="Guigo R."/>
            <person name="Rago D."/>
            <person name="Mirbahai L."/>
            <person name="Eastwood N."/>
            <person name="Colbourne J.K."/>
            <person name="Zhou J."/>
            <person name="Mallon E."/>
            <person name="Orsini L."/>
        </authorList>
    </citation>
    <scope>NUCLEOTIDE SEQUENCE [LARGE SCALE GENOMIC DNA]</scope>
    <source>
        <strain evidence="11">LRV0_1</strain>
    </source>
</reference>
<feature type="compositionally biased region" description="Low complexity" evidence="9">
    <location>
        <begin position="100"/>
        <end position="111"/>
    </location>
</feature>
<dbReference type="PANTHER" id="PTHR15710">
    <property type="entry name" value="E3 UBIQUITIN-PROTEIN LIGASE PRAJA"/>
    <property type="match status" value="1"/>
</dbReference>
<dbReference type="Proteomes" id="UP001234178">
    <property type="component" value="Unassembled WGS sequence"/>
</dbReference>
<dbReference type="PANTHER" id="PTHR15710:SF243">
    <property type="entry name" value="E3 UBIQUITIN-PROTEIN LIGASE PRAJA-2 ISOFORM X1"/>
    <property type="match status" value="1"/>
</dbReference>
<keyword evidence="7" id="KW-0862">Zinc</keyword>
<keyword evidence="6" id="KW-0833">Ubl conjugation pathway</keyword>
<dbReference type="Pfam" id="PF14369">
    <property type="entry name" value="Zn_ribbon_19"/>
    <property type="match status" value="1"/>
</dbReference>
<keyword evidence="4" id="KW-0479">Metal-binding</keyword>
<dbReference type="Pfam" id="PF13639">
    <property type="entry name" value="zf-RING_2"/>
    <property type="match status" value="1"/>
</dbReference>
<dbReference type="Gene3D" id="3.30.40.10">
    <property type="entry name" value="Zinc/RING finger domain, C3HC4 (zinc finger)"/>
    <property type="match status" value="1"/>
</dbReference>